<sequence>MVNFQHRAVEPRNRLLITLIWLRQNPTYPMLSLMFGLGTSTVGDIVNNMWLILWEICVPLVEGPDVNSWRQRIGEWPEMPRVVGSIDGTSHEILIPSNEP</sequence>
<proteinExistence type="predicted"/>
<gene>
    <name evidence="2" type="ORF">MGAL_10B017421</name>
</gene>
<dbReference type="InterPro" id="IPR027805">
    <property type="entry name" value="Transposase_HTH_dom"/>
</dbReference>
<dbReference type="OrthoDB" id="7956949at2759"/>
<reference evidence="2" key="1">
    <citation type="submission" date="2018-11" db="EMBL/GenBank/DDBJ databases">
        <authorList>
            <person name="Alioto T."/>
            <person name="Alioto T."/>
        </authorList>
    </citation>
    <scope>NUCLEOTIDE SEQUENCE</scope>
</reference>
<accession>A0A8B6BZQ2</accession>
<name>A0A8B6BZQ2_MYTGA</name>
<dbReference type="Proteomes" id="UP000596742">
    <property type="component" value="Unassembled WGS sequence"/>
</dbReference>
<evidence type="ECO:0000313" key="2">
    <source>
        <dbReference type="EMBL" id="VDH98225.1"/>
    </source>
</evidence>
<feature type="domain" description="Transposase Helix-turn-helix" evidence="1">
    <location>
        <begin position="10"/>
        <end position="49"/>
    </location>
</feature>
<dbReference type="AlphaFoldDB" id="A0A8B6BZQ2"/>
<protein>
    <recommendedName>
        <fullName evidence="1">Transposase Helix-turn-helix domain-containing protein</fullName>
    </recommendedName>
</protein>
<dbReference type="Pfam" id="PF13613">
    <property type="entry name" value="HTH_Tnp_4"/>
    <property type="match status" value="1"/>
</dbReference>
<keyword evidence="3" id="KW-1185">Reference proteome</keyword>
<evidence type="ECO:0000313" key="3">
    <source>
        <dbReference type="Proteomes" id="UP000596742"/>
    </source>
</evidence>
<organism evidence="2 3">
    <name type="scientific">Mytilus galloprovincialis</name>
    <name type="common">Mediterranean mussel</name>
    <dbReference type="NCBI Taxonomy" id="29158"/>
    <lineage>
        <taxon>Eukaryota</taxon>
        <taxon>Metazoa</taxon>
        <taxon>Spiralia</taxon>
        <taxon>Lophotrochozoa</taxon>
        <taxon>Mollusca</taxon>
        <taxon>Bivalvia</taxon>
        <taxon>Autobranchia</taxon>
        <taxon>Pteriomorphia</taxon>
        <taxon>Mytilida</taxon>
        <taxon>Mytiloidea</taxon>
        <taxon>Mytilidae</taxon>
        <taxon>Mytilinae</taxon>
        <taxon>Mytilus</taxon>
    </lineage>
</organism>
<comment type="caution">
    <text evidence="2">The sequence shown here is derived from an EMBL/GenBank/DDBJ whole genome shotgun (WGS) entry which is preliminary data.</text>
</comment>
<dbReference type="EMBL" id="UYJE01000984">
    <property type="protein sequence ID" value="VDH98225.1"/>
    <property type="molecule type" value="Genomic_DNA"/>
</dbReference>
<evidence type="ECO:0000259" key="1">
    <source>
        <dbReference type="Pfam" id="PF13613"/>
    </source>
</evidence>